<dbReference type="Proteomes" id="UP000034601">
    <property type="component" value="Unassembled WGS sequence"/>
</dbReference>
<dbReference type="InterPro" id="IPR036771">
    <property type="entry name" value="ATPsynth_dsu/esu_N"/>
</dbReference>
<keyword evidence="1" id="KW-0139">CF(1)</keyword>
<dbReference type="AlphaFoldDB" id="A0A0G0TZP2"/>
<feature type="domain" description="ATP synthase F1 complex delta/epsilon subunit N-terminal" evidence="2">
    <location>
        <begin position="10"/>
        <end position="87"/>
    </location>
</feature>
<reference evidence="3 4" key="1">
    <citation type="journal article" date="2015" name="Nature">
        <title>rRNA introns, odd ribosomes, and small enigmatic genomes across a large radiation of phyla.</title>
        <authorList>
            <person name="Brown C.T."/>
            <person name="Hug L.A."/>
            <person name="Thomas B.C."/>
            <person name="Sharon I."/>
            <person name="Castelle C.J."/>
            <person name="Singh A."/>
            <person name="Wilkins M.J."/>
            <person name="Williams K.H."/>
            <person name="Banfield J.F."/>
        </authorList>
    </citation>
    <scope>NUCLEOTIDE SEQUENCE [LARGE SCALE GENOMIC DNA]</scope>
</reference>
<dbReference type="Pfam" id="PF02823">
    <property type="entry name" value="ATP-synt_DE_N"/>
    <property type="match status" value="1"/>
</dbReference>
<dbReference type="InterPro" id="IPR020546">
    <property type="entry name" value="ATP_synth_F1_dsu/esu_N"/>
</dbReference>
<evidence type="ECO:0000259" key="2">
    <source>
        <dbReference type="Pfam" id="PF02823"/>
    </source>
</evidence>
<sequence>MAQTTTIPLLKVKIIAPKEELFSGEALSLSSINSAGKFDILPMHANFVTLVENTPIIIRKTDKSEEKFNFPMAIIYASCNQVKIYTDVHLPLTPD</sequence>
<name>A0A0G0TZP2_9BACT</name>
<proteinExistence type="predicted"/>
<keyword evidence="1" id="KW-0066">ATP synthesis</keyword>
<gene>
    <name evidence="3" type="ORF">UU29_C0014G0002</name>
</gene>
<comment type="caution">
    <text evidence="3">The sequence shown here is derived from an EMBL/GenBank/DDBJ whole genome shotgun (WGS) entry which is preliminary data.</text>
</comment>
<evidence type="ECO:0000313" key="3">
    <source>
        <dbReference type="EMBL" id="KKR82369.1"/>
    </source>
</evidence>
<evidence type="ECO:0000256" key="1">
    <source>
        <dbReference type="ARBA" id="ARBA00023196"/>
    </source>
</evidence>
<dbReference type="EMBL" id="LCAB01000014">
    <property type="protein sequence ID" value="KKR82369.1"/>
    <property type="molecule type" value="Genomic_DNA"/>
</dbReference>
<dbReference type="GO" id="GO:0045259">
    <property type="term" value="C:proton-transporting ATP synthase complex"/>
    <property type="evidence" value="ECO:0007669"/>
    <property type="project" value="UniProtKB-KW"/>
</dbReference>
<protein>
    <recommendedName>
        <fullName evidence="2">ATP synthase F1 complex delta/epsilon subunit N-terminal domain-containing protein</fullName>
    </recommendedName>
</protein>
<organism evidence="3 4">
    <name type="scientific">Candidatus Daviesbacteria bacterium GW2011_GWA2_40_9</name>
    <dbReference type="NCBI Taxonomy" id="1618424"/>
    <lineage>
        <taxon>Bacteria</taxon>
        <taxon>Candidatus Daviesiibacteriota</taxon>
    </lineage>
</organism>
<dbReference type="GO" id="GO:0015986">
    <property type="term" value="P:proton motive force-driven ATP synthesis"/>
    <property type="evidence" value="ECO:0007669"/>
    <property type="project" value="InterPro"/>
</dbReference>
<accession>A0A0G0TZP2</accession>
<dbReference type="Gene3D" id="2.60.15.10">
    <property type="entry name" value="F0F1 ATP synthase delta/epsilon subunit, N-terminal"/>
    <property type="match status" value="1"/>
</dbReference>
<evidence type="ECO:0000313" key="4">
    <source>
        <dbReference type="Proteomes" id="UP000034601"/>
    </source>
</evidence>
<dbReference type="SUPFAM" id="SSF51344">
    <property type="entry name" value="Epsilon subunit of F1F0-ATP synthase N-terminal domain"/>
    <property type="match status" value="1"/>
</dbReference>